<evidence type="ECO:0000313" key="2">
    <source>
        <dbReference type="Proteomes" id="UP000256478"/>
    </source>
</evidence>
<protein>
    <submittedName>
        <fullName evidence="1">Uncharacterized protein</fullName>
    </submittedName>
</protein>
<organism evidence="1 2">
    <name type="scientific">Thalassotalea euphylliae</name>
    <dbReference type="NCBI Taxonomy" id="1655234"/>
    <lineage>
        <taxon>Bacteria</taxon>
        <taxon>Pseudomonadati</taxon>
        <taxon>Pseudomonadota</taxon>
        <taxon>Gammaproteobacteria</taxon>
        <taxon>Alteromonadales</taxon>
        <taxon>Colwelliaceae</taxon>
        <taxon>Thalassotalea</taxon>
    </lineage>
</organism>
<name>A0A3E0TT02_9GAMM</name>
<comment type="caution">
    <text evidence="1">The sequence shown here is derived from an EMBL/GenBank/DDBJ whole genome shotgun (WGS) entry which is preliminary data.</text>
</comment>
<gene>
    <name evidence="1" type="ORF">DXX93_11100</name>
</gene>
<accession>A0A3E0TT02</accession>
<evidence type="ECO:0000313" key="1">
    <source>
        <dbReference type="EMBL" id="REL27055.1"/>
    </source>
</evidence>
<dbReference type="Proteomes" id="UP000256478">
    <property type="component" value="Unassembled WGS sequence"/>
</dbReference>
<dbReference type="EMBL" id="QUOU01000001">
    <property type="protein sequence ID" value="REL27055.1"/>
    <property type="molecule type" value="Genomic_DNA"/>
</dbReference>
<reference evidence="1 2" key="1">
    <citation type="submission" date="2018-08" db="EMBL/GenBank/DDBJ databases">
        <title>Thalassotalea euphylliae genome.</title>
        <authorList>
            <person name="Summers S."/>
            <person name="Rice S.A."/>
            <person name="Freckelton M.L."/>
            <person name="Nedved B.T."/>
            <person name="Hadfield M.G."/>
        </authorList>
    </citation>
    <scope>NUCLEOTIDE SEQUENCE [LARGE SCALE GENOMIC DNA]</scope>
    <source>
        <strain evidence="1 2">H1</strain>
    </source>
</reference>
<sequence>MHADLLVEKSWLLDHMFISIGIILSAGVERDIGGVIGLHRPYFDKSYFANLSSLEAKKRYDALRESSEDYLKKMGVKQTLIERMFETDSTNVDILNMSEAKMEFYSRVPFYEEWLSAKCGKFTEEQKRVLKSLGALRAAAATIAWAKNKVLRILAGLEMKTVVKVMFSSPKQKQHPNYRFYVRAYFSCPVLGRVSCHKY</sequence>
<proteinExistence type="predicted"/>
<dbReference type="AlphaFoldDB" id="A0A3E0TT02"/>